<evidence type="ECO:0000256" key="1">
    <source>
        <dbReference type="SAM" id="MobiDB-lite"/>
    </source>
</evidence>
<sequence length="210" mass="22067">MRIAHQIACFALMASCAAIAAPRVAQNPAQKPAQKPAAAKPPAGKGLQRYGMAVYSDLCVHPGSGEFGGQRISVQRFAEVDTVIYEFTAGGLSWPIVASDVNIGPNGAQMYFTVELDGEERTISGKFKDNGATLVLDGGFCGQPGAPATLRKVTDFGRQPAACKPCPEAPPAPLEEAPEQPERPERTRPGQPTVPQESPVKQAAPATQST</sequence>
<gene>
    <name evidence="3" type="ORF">SAMN05216552_1001241</name>
</gene>
<dbReference type="PROSITE" id="PS51257">
    <property type="entry name" value="PROKAR_LIPOPROTEIN"/>
    <property type="match status" value="1"/>
</dbReference>
<keyword evidence="4" id="KW-1185">Reference proteome</keyword>
<evidence type="ECO:0000313" key="3">
    <source>
        <dbReference type="EMBL" id="SFU28970.1"/>
    </source>
</evidence>
<feature type="region of interest" description="Disordered" evidence="1">
    <location>
        <begin position="160"/>
        <end position="210"/>
    </location>
</feature>
<protein>
    <submittedName>
        <fullName evidence="3">Uncharacterized protein</fullName>
    </submittedName>
</protein>
<reference evidence="4" key="1">
    <citation type="submission" date="2016-10" db="EMBL/GenBank/DDBJ databases">
        <authorList>
            <person name="Varghese N."/>
            <person name="Submissions S."/>
        </authorList>
    </citation>
    <scope>NUCLEOTIDE SEQUENCE [LARGE SCALE GENOMIC DNA]</scope>
    <source>
        <strain evidence="4">CGMCC 1.11014</strain>
    </source>
</reference>
<dbReference type="AlphaFoldDB" id="A0A1I7EYG3"/>
<dbReference type="EMBL" id="FPBO01000001">
    <property type="protein sequence ID" value="SFU28970.1"/>
    <property type="molecule type" value="Genomic_DNA"/>
</dbReference>
<name>A0A1I7EYG3_9BURK</name>
<organism evidence="3 4">
    <name type="scientific">Pseudoduganella namucuonensis</name>
    <dbReference type="NCBI Taxonomy" id="1035707"/>
    <lineage>
        <taxon>Bacteria</taxon>
        <taxon>Pseudomonadati</taxon>
        <taxon>Pseudomonadota</taxon>
        <taxon>Betaproteobacteria</taxon>
        <taxon>Burkholderiales</taxon>
        <taxon>Oxalobacteraceae</taxon>
        <taxon>Telluria group</taxon>
        <taxon>Pseudoduganella</taxon>
    </lineage>
</organism>
<dbReference type="Proteomes" id="UP000199391">
    <property type="component" value="Unassembled WGS sequence"/>
</dbReference>
<evidence type="ECO:0000313" key="4">
    <source>
        <dbReference type="Proteomes" id="UP000199391"/>
    </source>
</evidence>
<keyword evidence="2" id="KW-0732">Signal</keyword>
<dbReference type="RefSeq" id="WP_177306874.1">
    <property type="nucleotide sequence ID" value="NZ_FPBO01000001.1"/>
</dbReference>
<feature type="chain" id="PRO_5011717222" evidence="2">
    <location>
        <begin position="21"/>
        <end position="210"/>
    </location>
</feature>
<proteinExistence type="predicted"/>
<feature type="signal peptide" evidence="2">
    <location>
        <begin position="1"/>
        <end position="20"/>
    </location>
</feature>
<accession>A0A1I7EYG3</accession>
<evidence type="ECO:0000256" key="2">
    <source>
        <dbReference type="SAM" id="SignalP"/>
    </source>
</evidence>